<keyword evidence="3" id="KW-1185">Reference proteome</keyword>
<feature type="region of interest" description="Disordered" evidence="1">
    <location>
        <begin position="1"/>
        <end position="29"/>
    </location>
</feature>
<evidence type="ECO:0000313" key="2">
    <source>
        <dbReference type="EMBL" id="KAK3289425.1"/>
    </source>
</evidence>
<dbReference type="EMBL" id="LGRX02000134">
    <property type="protein sequence ID" value="KAK3289425.1"/>
    <property type="molecule type" value="Genomic_DNA"/>
</dbReference>
<accession>A0AAE0H4B0</accession>
<evidence type="ECO:0000313" key="3">
    <source>
        <dbReference type="Proteomes" id="UP001190700"/>
    </source>
</evidence>
<gene>
    <name evidence="2" type="ORF">CYMTET_3145</name>
</gene>
<comment type="caution">
    <text evidence="2">The sequence shown here is derived from an EMBL/GenBank/DDBJ whole genome shotgun (WGS) entry which is preliminary data.</text>
</comment>
<sequence>RIEKDVDWLTPASSAARASRGRAVAPDTDWGKTRKTRIKRTNSGNLWLASTSVGNFLEHEFQRLIVGPENELAHYQKLSVDGRGMSSGSRRVNANAFSSANLHHQMW</sequence>
<evidence type="ECO:0000256" key="1">
    <source>
        <dbReference type="SAM" id="MobiDB-lite"/>
    </source>
</evidence>
<protein>
    <submittedName>
        <fullName evidence="2">Uncharacterized protein</fullName>
    </submittedName>
</protein>
<organism evidence="2 3">
    <name type="scientific">Cymbomonas tetramitiformis</name>
    <dbReference type="NCBI Taxonomy" id="36881"/>
    <lineage>
        <taxon>Eukaryota</taxon>
        <taxon>Viridiplantae</taxon>
        <taxon>Chlorophyta</taxon>
        <taxon>Pyramimonadophyceae</taxon>
        <taxon>Pyramimonadales</taxon>
        <taxon>Pyramimonadaceae</taxon>
        <taxon>Cymbomonas</taxon>
    </lineage>
</organism>
<feature type="non-terminal residue" evidence="2">
    <location>
        <position position="1"/>
    </location>
</feature>
<proteinExistence type="predicted"/>
<reference evidence="2 3" key="1">
    <citation type="journal article" date="2015" name="Genome Biol. Evol.">
        <title>Comparative Genomics of a Bacterivorous Green Alga Reveals Evolutionary Causalities and Consequences of Phago-Mixotrophic Mode of Nutrition.</title>
        <authorList>
            <person name="Burns J.A."/>
            <person name="Paasch A."/>
            <person name="Narechania A."/>
            <person name="Kim E."/>
        </authorList>
    </citation>
    <scope>NUCLEOTIDE SEQUENCE [LARGE SCALE GENOMIC DNA]</scope>
    <source>
        <strain evidence="2 3">PLY_AMNH</strain>
    </source>
</reference>
<dbReference type="AlphaFoldDB" id="A0AAE0H4B0"/>
<name>A0AAE0H4B0_9CHLO</name>
<feature type="compositionally biased region" description="Low complexity" evidence="1">
    <location>
        <begin position="12"/>
        <end position="25"/>
    </location>
</feature>
<dbReference type="Proteomes" id="UP001190700">
    <property type="component" value="Unassembled WGS sequence"/>
</dbReference>